<feature type="domain" description="Helicase C-terminal" evidence="11">
    <location>
        <begin position="605"/>
        <end position="779"/>
    </location>
</feature>
<keyword evidence="6" id="KW-0067">ATP-binding</keyword>
<evidence type="ECO:0000256" key="5">
    <source>
        <dbReference type="ARBA" id="ARBA00022806"/>
    </source>
</evidence>
<dbReference type="EC" id="3.6.4.13" evidence="2"/>
<dbReference type="SMART" id="SM00490">
    <property type="entry name" value="HELICc"/>
    <property type="match status" value="1"/>
</dbReference>
<feature type="region of interest" description="Disordered" evidence="8">
    <location>
        <begin position="77"/>
        <end position="96"/>
    </location>
</feature>
<evidence type="ECO:0000256" key="1">
    <source>
        <dbReference type="ARBA" id="ARBA00008792"/>
    </source>
</evidence>
<dbReference type="PROSITE" id="PS51194">
    <property type="entry name" value="HELICASE_CTER"/>
    <property type="match status" value="1"/>
</dbReference>
<evidence type="ECO:0000256" key="2">
    <source>
        <dbReference type="ARBA" id="ARBA00012552"/>
    </source>
</evidence>
<dbReference type="InterPro" id="IPR001650">
    <property type="entry name" value="Helicase_C-like"/>
</dbReference>
<reference evidence="13" key="1">
    <citation type="submission" date="2016-11" db="UniProtKB">
        <authorList>
            <consortium name="WormBaseParasite"/>
        </authorList>
    </citation>
    <scope>IDENTIFICATION</scope>
</reference>
<dbReference type="GO" id="GO:0043138">
    <property type="term" value="F:3'-5' DNA helicase activity"/>
    <property type="evidence" value="ECO:0007669"/>
    <property type="project" value="TreeGrafter"/>
</dbReference>
<evidence type="ECO:0000259" key="11">
    <source>
        <dbReference type="PROSITE" id="PS51194"/>
    </source>
</evidence>
<keyword evidence="3" id="KW-0547">Nucleotide-binding</keyword>
<dbReference type="Gene3D" id="3.40.50.720">
    <property type="entry name" value="NAD(P)-binding Rossmann-like Domain"/>
    <property type="match status" value="1"/>
</dbReference>
<dbReference type="Pfam" id="PF00271">
    <property type="entry name" value="Helicase_C"/>
    <property type="match status" value="1"/>
</dbReference>
<dbReference type="GO" id="GO:0016887">
    <property type="term" value="F:ATP hydrolysis activity"/>
    <property type="evidence" value="ECO:0007669"/>
    <property type="project" value="TreeGrafter"/>
</dbReference>
<feature type="domain" description="Helicase ATP-binding" evidence="10">
    <location>
        <begin position="349"/>
        <end position="515"/>
    </location>
</feature>
<dbReference type="SUPFAM" id="SSF52096">
    <property type="entry name" value="ClpP/crotonase"/>
    <property type="match status" value="1"/>
</dbReference>
<dbReference type="Gene3D" id="3.40.50.300">
    <property type="entry name" value="P-loop containing nucleotide triphosphate hydrolases"/>
    <property type="match status" value="2"/>
</dbReference>
<dbReference type="CDD" id="cd06558">
    <property type="entry name" value="crotonase-like"/>
    <property type="match status" value="1"/>
</dbReference>
<dbReference type="CDD" id="cd19855">
    <property type="entry name" value="DSRM_DHX9_rpt2"/>
    <property type="match status" value="1"/>
</dbReference>
<dbReference type="Pfam" id="PF04408">
    <property type="entry name" value="WHD_HA2"/>
    <property type="match status" value="1"/>
</dbReference>
<dbReference type="InterPro" id="IPR007502">
    <property type="entry name" value="Helicase-assoc_dom"/>
</dbReference>
<dbReference type="SUPFAM" id="SSF54768">
    <property type="entry name" value="dsRNA-binding domain-like"/>
    <property type="match status" value="1"/>
</dbReference>
<dbReference type="CDD" id="cd18791">
    <property type="entry name" value="SF2_C_RHA"/>
    <property type="match status" value="1"/>
</dbReference>
<evidence type="ECO:0000313" key="13">
    <source>
        <dbReference type="WBParaSite" id="MhA1_Contig199.frz3.fgene2"/>
    </source>
</evidence>
<sequence>MEDIKQTLYAVLGKKKLGQPKYTFTQGGKGRERFLCQLMVEGLSYGNATRPSDLEGNNPQYQIDVKEGTSALPQNFDFTSDLSTGRPDFQRPKTHHDQYIEQKAEEISQSESVDMTSEIHGGWTMDNCKQALNEFCQKNRFLPREYKTSRDGTNNSSTFVAENELFLPRLNRTIYGRGQGSTKKIAETTCALSIVRQLFHIGAIPSSSDKLPSNKKLRADNLSDIKVHVDPGLVTRIEDFLESVGLHPVIDGLEETTPDTPKSLLVDKKLEEFPPSEDKYCSTSIMWAPPCQNWNPWKASNIDNQPIAFWSMERISDDLLMKGKSKQVPLQLVQARQRLPVFNHREQIIKAVTEHPVVLIKGSTGCGKSTQICQYLLESHILDKRGANFNCYVTQPRRISAITLAERVANERYEQLGESVGYSVRFEGIIPRQYGAIMFVTVGVLMRKMEMGLRGISHVIVDEIHERDINTDFLLIVVRDMLRANPKLRVLLMSATIDTSLFTNYFGLCPIIEIEQRVHPVRGFFLEDVISMLKYMPQAPEPDKKKRKKRSGKPEASTSTADIDDECDEMSMNVIDELLICSDEYPIETKQALSRLTEREIPIELIEQLLSDIDQNGKPGSVLIFLPGWQMISLLWNRLMLHRVFSNSRRFVILPLHSQLSAREQHRVFEPVSIEQRKIILSTNIAETSVTIDDVVYVIDSCRVREKMYSSRNNMLHFANVWASRTNLIQRRGRAGRVQEGFCFHLVTRARFDALEEHRTAEMLRTPLHEITLTIKLLHLGSVGEFLEKAVQPPPIDAVVEAEVLLREMNALDKDLELTGLGRILARLPIEPKLGKMVLLGAALGVGDLMLTSAAATSFNTPFIPKERMHTKLSNLHRSFSGNRPSDHIGLVNVNQQFAEQIDIDVPSAENLCRRYSLSYPLLCMTREAKHQLYDVLVNHSGFPESAFNSYSIDVHGPDPNLDVFLSMLVAAYYPNVCYIRDRRRVYTLEQAVALLSNMSVCVPFNRGEQADFASPLFMFSEKVKQTNENCEISRQSFVNEFAALSLQFQLRTNCISCKQVSMISPLQLLLFGSRKVEAIGADKVRLDNMIPLTLSAKMAAKIVALRPCIEALVVRSCMHPEQLSDQPKQDKILTALIRELSSDRAWIPSGEEGLEPFEQQSSSKGNAHQYNINEQRSYATPLNQISNLSSSNPIPLRSLKRPYGSPASVVDAYGNQPSPLGLIFKLFMWHNFSVPNSIGQEAVAGGMASSSNFGGRRTPYTSHAPSGGDFSSMAGYGCDYGPSSYYGNPQQNHLPQGLQQLNGMNGRGMRGFGRGGRNIIGGSTKLQHNFLSMMRHQEPSLKEINILRDSINSNVFNVQLNRAEKRNTFTDSFWRELKIAFTYLAEEPTCRSIVLSANGPAFCAGIDLKEGIMELSKVISNEEFDVARRAYSLRELIKRYQESFSSLEQCPKPVSDLICYLIKKYFLVIAAIHSHCIGAGINLAACADVRYASNDAVFSIREVDIGIAADVGILQRIHRIVGNDSWSREMAFSGRDAQADEAMKIGFVSRTFDTKEDCYEAAMNLARKIALKSPVAVKGTKLAMNYARSHGIEDSSEWIRNWNASMLQTIDITYLKEYCQFFNQFIALGSKVIGKLSKCSTLGNFLNILFDLKMSQKCVPYLKQAKNPHILNLSPPLLMLPQWFSKHCAYTMSKYGMSMCVLGMHEEFRKDNIAVNAIWPRTAIWTAALDMLTAGKGKQISRKPTIMADAAYVILSRNSRDFTGNFCLDEDILKEAGVTDFSQYSYEPNAGLLPDFFVPEVDYIKAYQPWKKIKFEMVSTDELVKNKDISNGLRNNGQSYENGHIFERDKQLMDSFIYTTLMFKQRILLEDFLELLMALCGQKCAKLFSSCEQLLKFVQERCKRNVKIEDQGSQVFLCWAEADNGSKRLHDQLVIIGKRVCSESASQK</sequence>
<keyword evidence="7" id="KW-0694">RNA-binding</keyword>
<evidence type="ECO:0000256" key="7">
    <source>
        <dbReference type="PROSITE-ProRule" id="PRU00266"/>
    </source>
</evidence>
<dbReference type="Proteomes" id="UP000095281">
    <property type="component" value="Unplaced"/>
</dbReference>
<dbReference type="InterPro" id="IPR014720">
    <property type="entry name" value="dsRBD_dom"/>
</dbReference>
<dbReference type="InterPro" id="IPR036291">
    <property type="entry name" value="NAD(P)-bd_dom_sf"/>
</dbReference>
<dbReference type="InterPro" id="IPR002464">
    <property type="entry name" value="DNA/RNA_helicase_DEAH_CS"/>
</dbReference>
<keyword evidence="5" id="KW-0347">Helicase</keyword>
<dbReference type="PROSITE" id="PS51192">
    <property type="entry name" value="HELICASE_ATP_BIND_1"/>
    <property type="match status" value="1"/>
</dbReference>
<dbReference type="Gene3D" id="3.30.160.20">
    <property type="match status" value="1"/>
</dbReference>
<dbReference type="InterPro" id="IPR014748">
    <property type="entry name" value="Enoyl-CoA_hydra_C"/>
</dbReference>
<dbReference type="GO" id="GO:0005524">
    <property type="term" value="F:ATP binding"/>
    <property type="evidence" value="ECO:0007669"/>
    <property type="project" value="UniProtKB-KW"/>
</dbReference>
<evidence type="ECO:0000256" key="6">
    <source>
        <dbReference type="ARBA" id="ARBA00022840"/>
    </source>
</evidence>
<dbReference type="Gene3D" id="1.10.12.10">
    <property type="entry name" value="Lyase 2-enoyl-coa Hydratase, Chain A, domain 2"/>
    <property type="match status" value="1"/>
</dbReference>
<evidence type="ECO:0000259" key="10">
    <source>
        <dbReference type="PROSITE" id="PS51192"/>
    </source>
</evidence>
<dbReference type="WBParaSite" id="MhA1_Contig199.frz3.fgene2">
    <property type="protein sequence ID" value="MhA1_Contig199.frz3.fgene2"/>
    <property type="gene ID" value="MhA1_Contig199.frz3.fgene2"/>
</dbReference>
<accession>A0A1I8BEA2</accession>
<dbReference type="InterPro" id="IPR001753">
    <property type="entry name" value="Enoyl-CoA_hydra/iso"/>
</dbReference>
<dbReference type="GO" id="GO:0003725">
    <property type="term" value="F:double-stranded RNA binding"/>
    <property type="evidence" value="ECO:0007669"/>
    <property type="project" value="InterPro"/>
</dbReference>
<dbReference type="Pfam" id="PF00378">
    <property type="entry name" value="ECH_1"/>
    <property type="match status" value="1"/>
</dbReference>
<keyword evidence="4" id="KW-0378">Hydrolase</keyword>
<dbReference type="GO" id="GO:0005730">
    <property type="term" value="C:nucleolus"/>
    <property type="evidence" value="ECO:0007669"/>
    <property type="project" value="TreeGrafter"/>
</dbReference>
<dbReference type="GO" id="GO:0050684">
    <property type="term" value="P:regulation of mRNA processing"/>
    <property type="evidence" value="ECO:0007669"/>
    <property type="project" value="TreeGrafter"/>
</dbReference>
<dbReference type="Gene3D" id="3.90.226.10">
    <property type="entry name" value="2-enoyl-CoA Hydratase, Chain A, domain 1"/>
    <property type="match status" value="1"/>
</dbReference>
<organism evidence="12 13">
    <name type="scientific">Meloidogyne hapla</name>
    <name type="common">Root-knot nematode worm</name>
    <dbReference type="NCBI Taxonomy" id="6305"/>
    <lineage>
        <taxon>Eukaryota</taxon>
        <taxon>Metazoa</taxon>
        <taxon>Ecdysozoa</taxon>
        <taxon>Nematoda</taxon>
        <taxon>Chromadorea</taxon>
        <taxon>Rhabditida</taxon>
        <taxon>Tylenchina</taxon>
        <taxon>Tylenchomorpha</taxon>
        <taxon>Tylenchoidea</taxon>
        <taxon>Meloidogynidae</taxon>
        <taxon>Meloidogyninae</taxon>
        <taxon>Meloidogyne</taxon>
    </lineage>
</organism>
<keyword evidence="12" id="KW-1185">Reference proteome</keyword>
<dbReference type="Gene3D" id="1.20.120.1080">
    <property type="match status" value="1"/>
</dbReference>
<dbReference type="FunFam" id="3.30.160.20:FF:000028">
    <property type="entry name" value="ATP-dependent RNA helicase A"/>
    <property type="match status" value="1"/>
</dbReference>
<dbReference type="SMART" id="SM00358">
    <property type="entry name" value="DSRM"/>
    <property type="match status" value="1"/>
</dbReference>
<feature type="domain" description="DRBM" evidence="9">
    <location>
        <begin position="127"/>
        <end position="200"/>
    </location>
</feature>
<dbReference type="SMART" id="SM00847">
    <property type="entry name" value="HA2"/>
    <property type="match status" value="1"/>
</dbReference>
<dbReference type="Pfam" id="PF00270">
    <property type="entry name" value="DEAD"/>
    <property type="match status" value="1"/>
</dbReference>
<dbReference type="SMART" id="SM00487">
    <property type="entry name" value="DEXDc"/>
    <property type="match status" value="1"/>
</dbReference>
<dbReference type="SUPFAM" id="SSF51735">
    <property type="entry name" value="NAD(P)-binding Rossmann-fold domains"/>
    <property type="match status" value="1"/>
</dbReference>
<dbReference type="PANTHER" id="PTHR18934">
    <property type="entry name" value="ATP-DEPENDENT RNA HELICASE"/>
    <property type="match status" value="1"/>
</dbReference>
<dbReference type="InterPro" id="IPR011545">
    <property type="entry name" value="DEAD/DEAH_box_helicase_dom"/>
</dbReference>
<comment type="similarity">
    <text evidence="1">Belongs to the DEAD box helicase family. DEAH subfamily.</text>
</comment>
<evidence type="ECO:0000256" key="4">
    <source>
        <dbReference type="ARBA" id="ARBA00022801"/>
    </source>
</evidence>
<dbReference type="SUPFAM" id="SSF52540">
    <property type="entry name" value="P-loop containing nucleoside triphosphate hydrolases"/>
    <property type="match status" value="1"/>
</dbReference>
<dbReference type="InterPro" id="IPR014001">
    <property type="entry name" value="Helicase_ATP-bd"/>
</dbReference>
<dbReference type="PROSITE" id="PS00690">
    <property type="entry name" value="DEAH_ATP_HELICASE"/>
    <property type="match status" value="1"/>
</dbReference>
<dbReference type="InterPro" id="IPR027417">
    <property type="entry name" value="P-loop_NTPase"/>
</dbReference>
<protein>
    <recommendedName>
        <fullName evidence="2">RNA helicase</fullName>
        <ecNumber evidence="2">3.6.4.13</ecNumber>
    </recommendedName>
</protein>
<dbReference type="Pfam" id="PF00035">
    <property type="entry name" value="dsrm"/>
    <property type="match status" value="1"/>
</dbReference>
<evidence type="ECO:0000256" key="3">
    <source>
        <dbReference type="ARBA" id="ARBA00022741"/>
    </source>
</evidence>
<dbReference type="InterPro" id="IPR029045">
    <property type="entry name" value="ClpP/crotonase-like_dom_sf"/>
</dbReference>
<dbReference type="GO" id="GO:1990904">
    <property type="term" value="C:ribonucleoprotein complex"/>
    <property type="evidence" value="ECO:0007669"/>
    <property type="project" value="TreeGrafter"/>
</dbReference>
<dbReference type="GO" id="GO:0003724">
    <property type="term" value="F:RNA helicase activity"/>
    <property type="evidence" value="ECO:0007669"/>
    <property type="project" value="UniProtKB-EC"/>
</dbReference>
<dbReference type="PROSITE" id="PS50137">
    <property type="entry name" value="DS_RBD"/>
    <property type="match status" value="1"/>
</dbReference>
<evidence type="ECO:0000256" key="8">
    <source>
        <dbReference type="SAM" id="MobiDB-lite"/>
    </source>
</evidence>
<dbReference type="PANTHER" id="PTHR18934:SF119">
    <property type="entry name" value="ATP-DEPENDENT RNA HELICASE A"/>
    <property type="match status" value="1"/>
</dbReference>
<dbReference type="InterPro" id="IPR044446">
    <property type="entry name" value="DHX9_DSRM_2"/>
</dbReference>
<dbReference type="GO" id="GO:0045944">
    <property type="term" value="P:positive regulation of transcription by RNA polymerase II"/>
    <property type="evidence" value="ECO:0007669"/>
    <property type="project" value="TreeGrafter"/>
</dbReference>
<evidence type="ECO:0000313" key="12">
    <source>
        <dbReference type="Proteomes" id="UP000095281"/>
    </source>
</evidence>
<feature type="region of interest" description="Disordered" evidence="8">
    <location>
        <begin position="540"/>
        <end position="563"/>
    </location>
</feature>
<evidence type="ECO:0000259" key="9">
    <source>
        <dbReference type="PROSITE" id="PS50137"/>
    </source>
</evidence>
<name>A0A1I8BEA2_MELHA</name>
<dbReference type="InterPro" id="IPR048333">
    <property type="entry name" value="HA2_WH"/>
</dbReference>
<proteinExistence type="inferred from homology"/>